<dbReference type="InterPro" id="IPR058334">
    <property type="entry name" value="DUF8021"/>
</dbReference>
<feature type="domain" description="DUF8021" evidence="2">
    <location>
        <begin position="466"/>
        <end position="581"/>
    </location>
</feature>
<reference evidence="3" key="1">
    <citation type="submission" date="2023-03" db="EMBL/GenBank/DDBJ databases">
        <title>Andean soil-derived lignocellulolytic bacterial consortium as a source of novel taxa and putative plastic-active enzymes.</title>
        <authorList>
            <person name="Diaz-Garcia L."/>
            <person name="Chuvochina M."/>
            <person name="Feuerriegel G."/>
            <person name="Bunk B."/>
            <person name="Sproer C."/>
            <person name="Streit W.R."/>
            <person name="Rodriguez L.M."/>
            <person name="Overmann J."/>
            <person name="Jimenez D.J."/>
        </authorList>
    </citation>
    <scope>NUCLEOTIDE SEQUENCE</scope>
    <source>
        <strain evidence="3">MAG 26</strain>
    </source>
</reference>
<dbReference type="KEGG" id="acob:P0Y56_16560"/>
<evidence type="ECO:0000313" key="4">
    <source>
        <dbReference type="Proteomes" id="UP001218362"/>
    </source>
</evidence>
<proteinExistence type="predicted"/>
<dbReference type="AlphaFoldDB" id="A0AAJ5X8M8"/>
<sequence length="593" mass="64098">MLGKKTLLAALAASAAFVSATPAFAQAAGEKSAVRDTSCERPCLLQALEQHMKALAARDPAALKLAGNVRFTENNVDLKVGEGLWRTVTAVDATGLEAADPITGNAAWFGSVRENGNPAIYAVRIHVKGGRIDEIESVVHRKTALPAPFGDVTKMVHDPEFNNLLPEEERRPRERMLAIADGYFDTVELNDGQVNTHFADDCSRLENGISTTAPPPPGAGGNAAALASGCEAQFKLGIYKINKRIRRHFSIIDTERGVAVASGFFDHANEWDHYKLTDGREMKTALKWPNSISLIEAFRIRNAEIQKIEAVFTYVPYFMHNPYWGPGSEAPKFKIDPKACDAACLGTLARTAVGAMAGNNWQSVPWASAVGYAENSVGIRVGEGIWAGVSAVDQNPLVVADSETGKAVWIGRIEEHGQPAWAAFTVKSAGERVGGIEALIRRKEYGQPYVEPVTAPVFDALPKAEQTARKAMIAGAESFYAAMNAHVSAAPAGLAADCHWLVNGLDVGACAPAFGNPALKSVERIRDREVLAVDESRGLVVYRTFEDFPAANDADKTYPRTLQVTELFHFVSGKVDRVEAWTSELPYGMKPHD</sequence>
<feature type="signal peptide" evidence="1">
    <location>
        <begin position="1"/>
        <end position="25"/>
    </location>
</feature>
<accession>A0AAJ5X8M8</accession>
<dbReference type="Pfam" id="PF26061">
    <property type="entry name" value="DUF8021"/>
    <property type="match status" value="2"/>
</dbReference>
<gene>
    <name evidence="3" type="ORF">P0Y56_16560</name>
</gene>
<protein>
    <recommendedName>
        <fullName evidence="2">DUF8021 domain-containing protein</fullName>
    </recommendedName>
</protein>
<dbReference type="EMBL" id="CP119316">
    <property type="protein sequence ID" value="WEK46596.1"/>
    <property type="molecule type" value="Genomic_DNA"/>
</dbReference>
<dbReference type="Proteomes" id="UP001218362">
    <property type="component" value="Chromosome"/>
</dbReference>
<evidence type="ECO:0000313" key="3">
    <source>
        <dbReference type="EMBL" id="WEK46596.1"/>
    </source>
</evidence>
<organism evidence="3 4">
    <name type="scientific">Candidatus Andeanibacterium colombiense</name>
    <dbReference type="NCBI Taxonomy" id="3121345"/>
    <lineage>
        <taxon>Bacteria</taxon>
        <taxon>Pseudomonadati</taxon>
        <taxon>Pseudomonadota</taxon>
        <taxon>Alphaproteobacteria</taxon>
        <taxon>Sphingomonadales</taxon>
        <taxon>Sphingomonadaceae</taxon>
        <taxon>Candidatus Andeanibacterium</taxon>
    </lineage>
</organism>
<name>A0AAJ5X8M8_9SPHN</name>
<evidence type="ECO:0000259" key="2">
    <source>
        <dbReference type="Pfam" id="PF26061"/>
    </source>
</evidence>
<evidence type="ECO:0000256" key="1">
    <source>
        <dbReference type="SAM" id="SignalP"/>
    </source>
</evidence>
<feature type="chain" id="PRO_5042538261" description="DUF8021 domain-containing protein" evidence="1">
    <location>
        <begin position="26"/>
        <end position="593"/>
    </location>
</feature>
<keyword evidence="1" id="KW-0732">Signal</keyword>
<feature type="domain" description="DUF8021" evidence="2">
    <location>
        <begin position="169"/>
        <end position="312"/>
    </location>
</feature>